<accession>A0A6J2E026</accession>
<gene>
    <name evidence="2 3 4" type="primary">KIAA0825</name>
</gene>
<dbReference type="InterPro" id="IPR027993">
    <property type="entry name" value="DUF4495"/>
</dbReference>
<organism evidence="1 3">
    <name type="scientific">Zalophus californianus</name>
    <name type="common">California sealion</name>
    <dbReference type="NCBI Taxonomy" id="9704"/>
    <lineage>
        <taxon>Eukaryota</taxon>
        <taxon>Metazoa</taxon>
        <taxon>Chordata</taxon>
        <taxon>Craniata</taxon>
        <taxon>Vertebrata</taxon>
        <taxon>Euteleostomi</taxon>
        <taxon>Mammalia</taxon>
        <taxon>Eutheria</taxon>
        <taxon>Laurasiatheria</taxon>
        <taxon>Carnivora</taxon>
        <taxon>Caniformia</taxon>
        <taxon>Pinnipedia</taxon>
        <taxon>Otariidae</taxon>
        <taxon>Zalophus</taxon>
    </lineage>
</organism>
<dbReference type="RefSeq" id="XP_027461449.2">
    <property type="nucleotide sequence ID" value="XM_027605648.2"/>
</dbReference>
<proteinExistence type="predicted"/>
<dbReference type="OrthoDB" id="10007406at2759"/>
<dbReference type="Pfam" id="PF14906">
    <property type="entry name" value="DUF4495"/>
    <property type="match status" value="2"/>
</dbReference>
<dbReference type="GeneID" id="113929075"/>
<reference evidence="2 3" key="1">
    <citation type="submission" date="2025-04" db="UniProtKB">
        <authorList>
            <consortium name="RefSeq"/>
        </authorList>
    </citation>
    <scope>IDENTIFICATION</scope>
    <source>
        <tissue evidence="2 3">Blood</tissue>
    </source>
</reference>
<dbReference type="PANTHER" id="PTHR33960:SF1">
    <property type="entry name" value="SIMILAR TO KIAA0825 PROTEIN"/>
    <property type="match status" value="1"/>
</dbReference>
<evidence type="ECO:0000313" key="3">
    <source>
        <dbReference type="RefSeq" id="XP_027461451.2"/>
    </source>
</evidence>
<sequence length="1357" mass="156375">MDCGDEYSHNSFDLHCLLNSFPGDLEFKQIFSDIDEKLEQNATSIEYCIKEIQYEVNKQCPDVQLRTTTDCLEWLDNYNYNPSKSTSIPHGDLIKFFKTLQDLLKSELNQEEMILDLLWDLSCQSSISFPSLLSGASFHFLSRTSLHSVEDYSSMDVKSIWDNIRLHLRRFLVNKLQSHNEISNSQHKIWLKNQCIQKLLFLYPESEVIIKYQSIQNKLLAKLLQNYFPSYSRESNLDIMVHGYQSTMLKLYSMIKEDFNILREILAPTSTVKFIKETYLDTITEEMAKFLENFCELQFQESAVRVIKTSKSSSRHRGAVHALVTPECPQKGRNFFLSFDKLKFLSQLMKSFLKLEKNVEELLEEIFVSLKTPRNISGILDPSSQEVVIEKPRASETGVPSEQLLPVQEAISLDFAWRSAFKEVSLPMAHCITTAIEDFSTKILQQEQNERSLAITYAMTLVNVQQVWQDSHVFPEEDQPKKIAKFCSDIMEKLDTMLPLALACRDDSFQEIRANFVEACCKVATAVLARLQERGKEFPAKAPLTNLHTLLSTAVYVFQHFTQYDDLMKENTKKPVFLVPVQRYQEFINTLQFQVTDYCVRVCATSILQDSESHHWDDYKAFYEGERCSFSLQMWHYFFCALHHDLWTILPPKLAQVILTEVLEKSLGLLASRYARAHPSYKRTPQIRLDVTTILICTENMLWSVCPSVQKLLNPHEYIDDKIFKIHTHCNNLFTTLVILTSPLTELYQTFQHGIDDSASDSIKPFLKQPLHWFSCISHFYPSLLSVWGTYSFASFMESKVMCRWQLSEEDHAGRQTLKLACMLPKFSPLTTTPSPVKRRADVQSDINRAPSSGRLTAEGQLKLLLSQPGCNWNLLLETLLHDDGLLLRILLKSSKRTFQEQASDTDNNLNQGSSLIETIFKVLYHCSFSPQTFGNVFVSYMEEEQLWDSLYNIPVSTCMESELEVIRCLRLALTDAVKDIVQQIIFVMSSGRSCETNLNKHSIPECLRESIPKEWNYIPKKTKRKESSKGFTRLAAQAVSIVISKLPTVIACLPPPIKYFFFLSERKMSKNFVELKKASLLVWNLIVIICRIFEDGNTVELLTGASLDRWSKEKLGLICVCLESIMGKQTSGPNQMTQKVIQSIEQKKPNWIESQLLKARNLSTKCAFMTIEKSTALEEGDSALELTEQKINMMVLDICHKPGGGEYLRQIYHIMRLNEEYLKEQLFSMNGSEEKPLPIRPLKTTLRSVEDQPSAFNPFQVYKAFSENMLDQSAITKWNWNWSNLLPDYLGLDKMTFSVLLKNRSLSTAWCCLTFFEGCGMQQSNNVFIFYFGLLDTYGAELSLERQSQRTTLYLE</sequence>
<name>A0A6J2E026_ZALCA</name>
<protein>
    <submittedName>
        <fullName evidence="2 3">Uncharacterized protein KIAA0825 homolog isoform X1</fullName>
    </submittedName>
</protein>
<dbReference type="Proteomes" id="UP000515165">
    <property type="component" value="Chromosome 5"/>
</dbReference>
<dbReference type="KEGG" id="zca:113929075"/>
<dbReference type="RefSeq" id="XP_027461451.2">
    <property type="nucleotide sequence ID" value="XM_027605650.2"/>
</dbReference>
<dbReference type="PANTHER" id="PTHR33960">
    <property type="entry name" value="SIMILAR TO KIAA0825 PROTEIN"/>
    <property type="match status" value="1"/>
</dbReference>
<evidence type="ECO:0000313" key="1">
    <source>
        <dbReference type="Proteomes" id="UP000515165"/>
    </source>
</evidence>
<evidence type="ECO:0000313" key="4">
    <source>
        <dbReference type="RefSeq" id="XP_035583556.1"/>
    </source>
</evidence>
<dbReference type="RefSeq" id="XP_035583556.1">
    <property type="nucleotide sequence ID" value="XM_035727663.1"/>
</dbReference>
<keyword evidence="1" id="KW-1185">Reference proteome</keyword>
<evidence type="ECO:0000313" key="2">
    <source>
        <dbReference type="RefSeq" id="XP_027461449.2"/>
    </source>
</evidence>
<dbReference type="CTD" id="285600"/>